<dbReference type="AlphaFoldDB" id="A0AAV4SMS4"/>
<keyword evidence="2" id="KW-1185">Reference proteome</keyword>
<name>A0AAV4SMS4_9ARAC</name>
<dbReference type="Proteomes" id="UP001054837">
    <property type="component" value="Unassembled WGS sequence"/>
</dbReference>
<protein>
    <submittedName>
        <fullName evidence="1">Uncharacterized protein</fullName>
    </submittedName>
</protein>
<sequence>MYKVSRVYSQAAGGSFPDFSLKQHANAVQLPLRLVPTEARDVKIQEASNKIFSTPSQRNVRNSITPSEVPLRVESWATPSGGLQTGFRRPR</sequence>
<dbReference type="EMBL" id="BPLQ01008077">
    <property type="protein sequence ID" value="GIY34551.1"/>
    <property type="molecule type" value="Genomic_DNA"/>
</dbReference>
<proteinExistence type="predicted"/>
<evidence type="ECO:0000313" key="2">
    <source>
        <dbReference type="Proteomes" id="UP001054837"/>
    </source>
</evidence>
<evidence type="ECO:0000313" key="1">
    <source>
        <dbReference type="EMBL" id="GIY34551.1"/>
    </source>
</evidence>
<comment type="caution">
    <text evidence="1">The sequence shown here is derived from an EMBL/GenBank/DDBJ whole genome shotgun (WGS) entry which is preliminary data.</text>
</comment>
<reference evidence="1 2" key="1">
    <citation type="submission" date="2021-06" db="EMBL/GenBank/DDBJ databases">
        <title>Caerostris darwini draft genome.</title>
        <authorList>
            <person name="Kono N."/>
            <person name="Arakawa K."/>
        </authorList>
    </citation>
    <scope>NUCLEOTIDE SEQUENCE [LARGE SCALE GENOMIC DNA]</scope>
</reference>
<accession>A0AAV4SMS4</accession>
<gene>
    <name evidence="1" type="ORF">CDAR_554471</name>
</gene>
<organism evidence="1 2">
    <name type="scientific">Caerostris darwini</name>
    <dbReference type="NCBI Taxonomy" id="1538125"/>
    <lineage>
        <taxon>Eukaryota</taxon>
        <taxon>Metazoa</taxon>
        <taxon>Ecdysozoa</taxon>
        <taxon>Arthropoda</taxon>
        <taxon>Chelicerata</taxon>
        <taxon>Arachnida</taxon>
        <taxon>Araneae</taxon>
        <taxon>Araneomorphae</taxon>
        <taxon>Entelegynae</taxon>
        <taxon>Araneoidea</taxon>
        <taxon>Araneidae</taxon>
        <taxon>Caerostris</taxon>
    </lineage>
</organism>